<protein>
    <submittedName>
        <fullName evidence="1">Uncharacterized protein</fullName>
    </submittedName>
</protein>
<comment type="caution">
    <text evidence="1">The sequence shown here is derived from an EMBL/GenBank/DDBJ whole genome shotgun (WGS) entry which is preliminary data.</text>
</comment>
<dbReference type="AlphaFoldDB" id="A0A9X3EKS6"/>
<name>A0A9X3EKS6_9BACT</name>
<accession>A0A9X3EKS6</accession>
<evidence type="ECO:0000313" key="1">
    <source>
        <dbReference type="EMBL" id="MCY1005476.1"/>
    </source>
</evidence>
<organism evidence="1 2">
    <name type="scientific">Nannocystis pusilla</name>
    <dbReference type="NCBI Taxonomy" id="889268"/>
    <lineage>
        <taxon>Bacteria</taxon>
        <taxon>Pseudomonadati</taxon>
        <taxon>Myxococcota</taxon>
        <taxon>Polyangia</taxon>
        <taxon>Nannocystales</taxon>
        <taxon>Nannocystaceae</taxon>
        <taxon>Nannocystis</taxon>
    </lineage>
</organism>
<proteinExistence type="predicted"/>
<keyword evidence="2" id="KW-1185">Reference proteome</keyword>
<gene>
    <name evidence="1" type="ORF">OV079_07800</name>
</gene>
<dbReference type="Proteomes" id="UP001150924">
    <property type="component" value="Unassembled WGS sequence"/>
</dbReference>
<sequence>MALANRRSFLMRSLPRNAAALAGWIRVVSGSSNFCSVWPTVVNSTAAEPAMRLS</sequence>
<evidence type="ECO:0000313" key="2">
    <source>
        <dbReference type="Proteomes" id="UP001150924"/>
    </source>
</evidence>
<dbReference type="RefSeq" id="WP_267767156.1">
    <property type="nucleotide sequence ID" value="NZ_JAPNKE010000002.1"/>
</dbReference>
<dbReference type="EMBL" id="JAPNKE010000002">
    <property type="protein sequence ID" value="MCY1005476.1"/>
    <property type="molecule type" value="Genomic_DNA"/>
</dbReference>
<reference evidence="1" key="1">
    <citation type="submission" date="2022-11" db="EMBL/GenBank/DDBJ databases">
        <title>Minimal conservation of predation-associated metabolite biosynthetic gene clusters underscores biosynthetic potential of Myxococcota including descriptions for ten novel species: Archangium lansinium sp. nov., Myxococcus landrumus sp. nov., Nannocystis bai.</title>
        <authorList>
            <person name="Ahearne A."/>
            <person name="Stevens C."/>
            <person name="Phillips K."/>
        </authorList>
    </citation>
    <scope>NUCLEOTIDE SEQUENCE</scope>
    <source>
        <strain evidence="1">Na p29</strain>
    </source>
</reference>